<accession>A0A2I0XF98</accession>
<gene>
    <name evidence="1" type="ORF">MA16_Dca018445</name>
</gene>
<dbReference type="AlphaFoldDB" id="A0A2I0XF98"/>
<evidence type="ECO:0000313" key="2">
    <source>
        <dbReference type="Proteomes" id="UP000233837"/>
    </source>
</evidence>
<sequence length="59" mass="6872">MDRNLWIPNHSHALTTKNCVLCSCSSTTWQLESNCTLTFIHIIAELLFQKYFTICETSY</sequence>
<dbReference type="Proteomes" id="UP000233837">
    <property type="component" value="Unassembled WGS sequence"/>
</dbReference>
<keyword evidence="2" id="KW-1185">Reference proteome</keyword>
<name>A0A2I0XF98_9ASPA</name>
<protein>
    <submittedName>
        <fullName evidence="1">Uncharacterized protein</fullName>
    </submittedName>
</protein>
<dbReference type="EMBL" id="KZ501939">
    <property type="protein sequence ID" value="PKU86574.1"/>
    <property type="molecule type" value="Genomic_DNA"/>
</dbReference>
<reference evidence="1 2" key="1">
    <citation type="journal article" date="2016" name="Sci. Rep.">
        <title>The Dendrobium catenatum Lindl. genome sequence provides insights into polysaccharide synthase, floral development and adaptive evolution.</title>
        <authorList>
            <person name="Zhang G.Q."/>
            <person name="Xu Q."/>
            <person name="Bian C."/>
            <person name="Tsai W.C."/>
            <person name="Yeh C.M."/>
            <person name="Liu K.W."/>
            <person name="Yoshida K."/>
            <person name="Zhang L.S."/>
            <person name="Chang S.B."/>
            <person name="Chen F."/>
            <person name="Shi Y."/>
            <person name="Su Y.Y."/>
            <person name="Zhang Y.Q."/>
            <person name="Chen L.J."/>
            <person name="Yin Y."/>
            <person name="Lin M."/>
            <person name="Huang H."/>
            <person name="Deng H."/>
            <person name="Wang Z.W."/>
            <person name="Zhu S.L."/>
            <person name="Zhao X."/>
            <person name="Deng C."/>
            <person name="Niu S.C."/>
            <person name="Huang J."/>
            <person name="Wang M."/>
            <person name="Liu G.H."/>
            <person name="Yang H.J."/>
            <person name="Xiao X.J."/>
            <person name="Hsiao Y.Y."/>
            <person name="Wu W.L."/>
            <person name="Chen Y.Y."/>
            <person name="Mitsuda N."/>
            <person name="Ohme-Takagi M."/>
            <person name="Luo Y.B."/>
            <person name="Van de Peer Y."/>
            <person name="Liu Z.J."/>
        </authorList>
    </citation>
    <scope>NUCLEOTIDE SEQUENCE [LARGE SCALE GENOMIC DNA]</scope>
    <source>
        <tissue evidence="1">The whole plant</tissue>
    </source>
</reference>
<proteinExistence type="predicted"/>
<evidence type="ECO:0000313" key="1">
    <source>
        <dbReference type="EMBL" id="PKU86574.1"/>
    </source>
</evidence>
<reference evidence="1 2" key="2">
    <citation type="journal article" date="2017" name="Nature">
        <title>The Apostasia genome and the evolution of orchids.</title>
        <authorList>
            <person name="Zhang G.Q."/>
            <person name="Liu K.W."/>
            <person name="Li Z."/>
            <person name="Lohaus R."/>
            <person name="Hsiao Y.Y."/>
            <person name="Niu S.C."/>
            <person name="Wang J.Y."/>
            <person name="Lin Y.C."/>
            <person name="Xu Q."/>
            <person name="Chen L.J."/>
            <person name="Yoshida K."/>
            <person name="Fujiwara S."/>
            <person name="Wang Z.W."/>
            <person name="Zhang Y.Q."/>
            <person name="Mitsuda N."/>
            <person name="Wang M."/>
            <person name="Liu G.H."/>
            <person name="Pecoraro L."/>
            <person name="Huang H.X."/>
            <person name="Xiao X.J."/>
            <person name="Lin M."/>
            <person name="Wu X.Y."/>
            <person name="Wu W.L."/>
            <person name="Chen Y.Y."/>
            <person name="Chang S.B."/>
            <person name="Sakamoto S."/>
            <person name="Ohme-Takagi M."/>
            <person name="Yagi M."/>
            <person name="Zeng S.J."/>
            <person name="Shen C.Y."/>
            <person name="Yeh C.M."/>
            <person name="Luo Y.B."/>
            <person name="Tsai W.C."/>
            <person name="Van de Peer Y."/>
            <person name="Liu Z.J."/>
        </authorList>
    </citation>
    <scope>NUCLEOTIDE SEQUENCE [LARGE SCALE GENOMIC DNA]</scope>
    <source>
        <tissue evidence="1">The whole plant</tissue>
    </source>
</reference>
<organism evidence="1 2">
    <name type="scientific">Dendrobium catenatum</name>
    <dbReference type="NCBI Taxonomy" id="906689"/>
    <lineage>
        <taxon>Eukaryota</taxon>
        <taxon>Viridiplantae</taxon>
        <taxon>Streptophyta</taxon>
        <taxon>Embryophyta</taxon>
        <taxon>Tracheophyta</taxon>
        <taxon>Spermatophyta</taxon>
        <taxon>Magnoliopsida</taxon>
        <taxon>Liliopsida</taxon>
        <taxon>Asparagales</taxon>
        <taxon>Orchidaceae</taxon>
        <taxon>Epidendroideae</taxon>
        <taxon>Malaxideae</taxon>
        <taxon>Dendrobiinae</taxon>
        <taxon>Dendrobium</taxon>
    </lineage>
</organism>